<comment type="caution">
    <text evidence="1">The sequence shown here is derived from an EMBL/GenBank/DDBJ whole genome shotgun (WGS) entry which is preliminary data.</text>
</comment>
<organism evidence="1 2">
    <name type="scientific">Methanotorris formicicus Mc-S-70</name>
    <dbReference type="NCBI Taxonomy" id="647171"/>
    <lineage>
        <taxon>Archaea</taxon>
        <taxon>Methanobacteriati</taxon>
        <taxon>Methanobacteriota</taxon>
        <taxon>Methanomada group</taxon>
        <taxon>Methanococci</taxon>
        <taxon>Methanococcales</taxon>
        <taxon>Methanocaldococcaceae</taxon>
        <taxon>Methanotorris</taxon>
    </lineage>
</organism>
<dbReference type="Proteomes" id="UP000003706">
    <property type="component" value="Unassembled WGS sequence"/>
</dbReference>
<keyword evidence="2" id="KW-1185">Reference proteome</keyword>
<reference evidence="1 2" key="1">
    <citation type="submission" date="2011-09" db="EMBL/GenBank/DDBJ databases">
        <title>The draft genome of Methanotorris formicicus Mc-S-70.</title>
        <authorList>
            <consortium name="US DOE Joint Genome Institute (JGI-PGF)"/>
            <person name="Lucas S."/>
            <person name="Han J."/>
            <person name="Lapidus A."/>
            <person name="Cheng J.-F."/>
            <person name="Goodwin L."/>
            <person name="Pitluck S."/>
            <person name="Peters L."/>
            <person name="Land M.L."/>
            <person name="Hauser L."/>
            <person name="Sieprawska-Lupa M."/>
            <person name="Takai K."/>
            <person name="Miyazaki J."/>
            <person name="Whitman W."/>
            <person name="Woyke T.J."/>
        </authorList>
    </citation>
    <scope>NUCLEOTIDE SEQUENCE [LARGE SCALE GENOMIC DNA]</scope>
    <source>
        <strain evidence="1 2">Mc-S-70</strain>
    </source>
</reference>
<protein>
    <submittedName>
        <fullName evidence="1">Cysteine repeat modular protein 2 PbCRM2-related protein</fullName>
    </submittedName>
</protein>
<evidence type="ECO:0000313" key="1">
    <source>
        <dbReference type="EMBL" id="EHP86710.1"/>
    </source>
</evidence>
<sequence>MYLAYFDEDALKYELLMASLRCSIAYNKLENYLLAGKYPIDEIKKAKEELEKELHKYVKEEDIKIVKENLNEIIKLLFRK</sequence>
<name>H1KYX5_9EURY</name>
<proteinExistence type="predicted"/>
<dbReference type="AlphaFoldDB" id="H1KYX5"/>
<dbReference type="EMBL" id="AGJL01000021">
    <property type="protein sequence ID" value="EHP86710.1"/>
    <property type="molecule type" value="Genomic_DNA"/>
</dbReference>
<gene>
    <name evidence="1" type="ORF">MetfoDRAFT_0998</name>
</gene>
<dbReference type="STRING" id="647171.MetfoDRAFT_0998"/>
<dbReference type="RefSeq" id="WP_007044430.1">
    <property type="nucleotide sequence ID" value="NZ_AGJL01000021.1"/>
</dbReference>
<evidence type="ECO:0000313" key="2">
    <source>
        <dbReference type="Proteomes" id="UP000003706"/>
    </source>
</evidence>
<accession>H1KYX5</accession>